<dbReference type="OrthoDB" id="674595at2"/>
<dbReference type="RefSeq" id="WP_113615354.1">
    <property type="nucleotide sequence ID" value="NZ_QFFJ01000001.1"/>
</dbReference>
<sequence>MYKNYIQRVLAIILLGVFTFNTLPREFIHAFAGHHDTKDERCPAGGITISEHHRHCEFLQIGVEPYEQYTTTFIAPVWLVIWVFHPQDLPETSYDTHRDLSPRAPPSGIA</sequence>
<comment type="caution">
    <text evidence="1">The sequence shown here is derived from an EMBL/GenBank/DDBJ whole genome shotgun (WGS) entry which is preliminary data.</text>
</comment>
<dbReference type="EMBL" id="QFFJ01000001">
    <property type="protein sequence ID" value="RBL92754.1"/>
    <property type="molecule type" value="Genomic_DNA"/>
</dbReference>
<accession>A0A365Y434</accession>
<protein>
    <submittedName>
        <fullName evidence="1">Uncharacterized protein</fullName>
    </submittedName>
</protein>
<dbReference type="AlphaFoldDB" id="A0A365Y434"/>
<gene>
    <name evidence="1" type="ORF">DF182_09300</name>
</gene>
<proteinExistence type="predicted"/>
<dbReference type="Proteomes" id="UP000253410">
    <property type="component" value="Unassembled WGS sequence"/>
</dbReference>
<reference evidence="1 2" key="1">
    <citation type="submission" date="2018-05" db="EMBL/GenBank/DDBJ databases">
        <title>Chitinophaga sp. K3CV102501T nov., isolated from isolated from a monsoon evergreen broad-leaved forest soil.</title>
        <authorList>
            <person name="Lv Y."/>
        </authorList>
    </citation>
    <scope>NUCLEOTIDE SEQUENCE [LARGE SCALE GENOMIC DNA]</scope>
    <source>
        <strain evidence="1 2">GDMCC 1.1325</strain>
    </source>
</reference>
<organism evidence="1 2">
    <name type="scientific">Chitinophaga flava</name>
    <dbReference type="NCBI Taxonomy" id="2259036"/>
    <lineage>
        <taxon>Bacteria</taxon>
        <taxon>Pseudomonadati</taxon>
        <taxon>Bacteroidota</taxon>
        <taxon>Chitinophagia</taxon>
        <taxon>Chitinophagales</taxon>
        <taxon>Chitinophagaceae</taxon>
        <taxon>Chitinophaga</taxon>
    </lineage>
</organism>
<evidence type="ECO:0000313" key="2">
    <source>
        <dbReference type="Proteomes" id="UP000253410"/>
    </source>
</evidence>
<keyword evidence="2" id="KW-1185">Reference proteome</keyword>
<name>A0A365Y434_9BACT</name>
<evidence type="ECO:0000313" key="1">
    <source>
        <dbReference type="EMBL" id="RBL92754.1"/>
    </source>
</evidence>